<dbReference type="EMBL" id="OZ075128">
    <property type="protein sequence ID" value="CAL4959178.1"/>
    <property type="molecule type" value="Genomic_DNA"/>
</dbReference>
<name>A0ABC8ZEY4_9POAL</name>
<dbReference type="AlphaFoldDB" id="A0ABC8ZEY4"/>
<keyword evidence="4" id="KW-1185">Reference proteome</keyword>
<protein>
    <submittedName>
        <fullName evidence="3">Uncharacterized protein</fullName>
    </submittedName>
</protein>
<evidence type="ECO:0000259" key="1">
    <source>
        <dbReference type="Pfam" id="PF12274"/>
    </source>
</evidence>
<accession>A0ABC8ZEY4</accession>
<feature type="domain" description="DUF3615" evidence="1">
    <location>
        <begin position="577"/>
        <end position="687"/>
    </location>
</feature>
<proteinExistence type="predicted"/>
<gene>
    <name evidence="3" type="ORF">URODEC1_LOCUS43567</name>
</gene>
<dbReference type="Pfam" id="PF20235">
    <property type="entry name" value="PIR2-like_helical"/>
    <property type="match status" value="2"/>
</dbReference>
<sequence length="762" mass="83445">MPLSSHGLHTASAVSFCCFHGEKEKRPPTPAEHLAVTCRRIEESYKEAARRLPLREMPELQSCVAAAGLCIGLAGDPVSNIILNAVALLIHDQQRRPYPARSTSWGGYKHVPWSRSVLGLETFMAACFRYLSTAQARRYLSIASHDLALAIILVHHDRRFAFPGRLLPDGGRIKAALRAAAASAEHPAPDVLARTMAAQYPSAALAAVLAKLRRCSQQQPLTAHDVMEIRDLLARQWPPTTSSPPPVKMEFSCRPNGTTCARRDDGALLLSTYILGEEGEFVATVLIERRAMDQHQFSFIPDLTSADMEAKLSACLQAAALMAPPPAVAVDYDASPCEHAVSLKLLLLDAVHAMYIKALAVMPKSPRLLRAVLVGGHCYGPMDPVSNIILNSAWYDMAFPPPKQQAELLPDGVGDTRPMSRVASRSLDGLVAMLRHCNLSEHEALDYLNSADCDLSGSGISNIPIASVAKAARHPQHAAFGSFLASLSSLSPEKMQYLRNLLAPASHNGGIFSGAHWDQLTAILHSIIGMPVLSAAQEEKEEASSSCCLSQPALSRMAEKKSDFLDKLTFVRNRLNTVLEEYCNKHPWEPSYQVDIVCGAWKSSPPSESQNVYHANFLVSTDAAAPNTERTLFFAEFWVPSENNCCPRTDPKDVEPKPSICCPVYDYRACNGRCSFCEKEAIKIIHPPSGCHHSGDFDGSSIDLYSDAVRKVLDVGFEGLLDSDLFYVDPDRDVELVKIINNDLRRFYFGTSGWLSVPSLFS</sequence>
<evidence type="ECO:0000259" key="2">
    <source>
        <dbReference type="Pfam" id="PF20235"/>
    </source>
</evidence>
<dbReference type="PANTHER" id="PTHR33120">
    <property type="entry name" value="EXPRESSED PROTEIN-RELATED"/>
    <property type="match status" value="1"/>
</dbReference>
<reference evidence="4" key="1">
    <citation type="submission" date="2024-06" db="EMBL/GenBank/DDBJ databases">
        <authorList>
            <person name="Ryan C."/>
        </authorList>
    </citation>
    <scope>NUCLEOTIDE SEQUENCE [LARGE SCALE GENOMIC DNA]</scope>
</reference>
<evidence type="ECO:0000313" key="4">
    <source>
        <dbReference type="Proteomes" id="UP001497457"/>
    </source>
</evidence>
<evidence type="ECO:0000313" key="3">
    <source>
        <dbReference type="EMBL" id="CAL4959178.1"/>
    </source>
</evidence>
<reference evidence="3 4" key="2">
    <citation type="submission" date="2024-10" db="EMBL/GenBank/DDBJ databases">
        <authorList>
            <person name="Ryan C."/>
        </authorList>
    </citation>
    <scope>NUCLEOTIDE SEQUENCE [LARGE SCALE GENOMIC DNA]</scope>
</reference>
<dbReference type="PANTHER" id="PTHR33120:SF42">
    <property type="entry name" value="OS12G0105000 PROTEIN"/>
    <property type="match status" value="1"/>
</dbReference>
<feature type="domain" description="PIR2-like helical" evidence="2">
    <location>
        <begin position="40"/>
        <end position="153"/>
    </location>
</feature>
<dbReference type="Proteomes" id="UP001497457">
    <property type="component" value="Chromosome 18b"/>
</dbReference>
<dbReference type="InterPro" id="IPR022059">
    <property type="entry name" value="DUF3615"/>
</dbReference>
<feature type="domain" description="PIR2-like helical" evidence="2">
    <location>
        <begin position="350"/>
        <end position="457"/>
    </location>
</feature>
<dbReference type="InterPro" id="IPR046527">
    <property type="entry name" value="PIR2-like_helical"/>
</dbReference>
<organism evidence="3 4">
    <name type="scientific">Urochloa decumbens</name>
    <dbReference type="NCBI Taxonomy" id="240449"/>
    <lineage>
        <taxon>Eukaryota</taxon>
        <taxon>Viridiplantae</taxon>
        <taxon>Streptophyta</taxon>
        <taxon>Embryophyta</taxon>
        <taxon>Tracheophyta</taxon>
        <taxon>Spermatophyta</taxon>
        <taxon>Magnoliopsida</taxon>
        <taxon>Liliopsida</taxon>
        <taxon>Poales</taxon>
        <taxon>Poaceae</taxon>
        <taxon>PACMAD clade</taxon>
        <taxon>Panicoideae</taxon>
        <taxon>Panicodae</taxon>
        <taxon>Paniceae</taxon>
        <taxon>Melinidinae</taxon>
        <taxon>Urochloa</taxon>
    </lineage>
</organism>
<dbReference type="Pfam" id="PF12274">
    <property type="entry name" value="DUF3615"/>
    <property type="match status" value="1"/>
</dbReference>